<dbReference type="VEuPathDB" id="FungiDB:MAN_10677"/>
<evidence type="ECO:0000256" key="1">
    <source>
        <dbReference type="ARBA" id="ARBA00010617"/>
    </source>
</evidence>
<evidence type="ECO:0000256" key="3">
    <source>
        <dbReference type="ARBA" id="ARBA00022723"/>
    </source>
</evidence>
<accession>A0A0B4EUV3</accession>
<dbReference type="Gene3D" id="1.10.630.10">
    <property type="entry name" value="Cytochrome P450"/>
    <property type="match status" value="2"/>
</dbReference>
<dbReference type="InterPro" id="IPR036396">
    <property type="entry name" value="Cyt_P450_sf"/>
</dbReference>
<keyword evidence="2 7" id="KW-0349">Heme</keyword>
<keyword evidence="5 7" id="KW-0408">Iron</keyword>
<keyword evidence="3 7" id="KW-0479">Metal-binding</keyword>
<evidence type="ECO:0000256" key="2">
    <source>
        <dbReference type="ARBA" id="ARBA00022617"/>
    </source>
</evidence>
<dbReference type="InterPro" id="IPR001128">
    <property type="entry name" value="Cyt_P450"/>
</dbReference>
<dbReference type="Pfam" id="PF00067">
    <property type="entry name" value="p450"/>
    <property type="match status" value="1"/>
</dbReference>
<keyword evidence="4 7" id="KW-0560">Oxidoreductase</keyword>
<evidence type="ECO:0000256" key="7">
    <source>
        <dbReference type="RuleBase" id="RU000461"/>
    </source>
</evidence>
<sequence length="410" mass="44957">MEPPAEYARLRATDPVSRVELFDGSLAWLVTKYKDVTFVATDNRLSKIRTRPGFPELSAGGKEAAKAKPTFVDMDPPEHTKHRQVTRPAHRFQCLTSPYRSMVNHFFTPEYIKSLQPYIQKTVDDLLDALKAKGCASGPVDLVKEFALPVPSFIIYSILGVPFEDLQFLTEQNAIRTNGSASAREASAASKGLLEYLEKLVDLRAAAPKDDLISKLVVEQMIPGNISKADVVQNAFLLLVAGNATMVNMIALGVVTLFQHPTQLAELTADPSLAPAFVEELCRYHTASAMAIKRTAMTDIEIGGKLVKAGEGVIASNQSANRDEEIFTRPDEFDMHRKWPSQDALGFGFGEHRCIAEGLAKAELTTVFCKISPPKINHQESTTWRGADHVITISDSVPAASQSQDFSANP</sequence>
<dbReference type="AlphaFoldDB" id="A0A0B4EUV3"/>
<organism evidence="8 9">
    <name type="scientific">Metarhizium anisopliae (strain ARSEF 549)</name>
    <dbReference type="NCBI Taxonomy" id="3151832"/>
    <lineage>
        <taxon>Eukaryota</taxon>
        <taxon>Fungi</taxon>
        <taxon>Dikarya</taxon>
        <taxon>Ascomycota</taxon>
        <taxon>Pezizomycotina</taxon>
        <taxon>Sordariomycetes</taxon>
        <taxon>Hypocreomycetidae</taxon>
        <taxon>Hypocreales</taxon>
        <taxon>Clavicipitaceae</taxon>
        <taxon>Metarhizium</taxon>
    </lineage>
</organism>
<dbReference type="EMBL" id="AZNF01000028">
    <property type="protein sequence ID" value="KID59507.1"/>
    <property type="molecule type" value="Genomic_DNA"/>
</dbReference>
<evidence type="ECO:0000256" key="5">
    <source>
        <dbReference type="ARBA" id="ARBA00023004"/>
    </source>
</evidence>
<dbReference type="GO" id="GO:0016705">
    <property type="term" value="F:oxidoreductase activity, acting on paired donors, with incorporation or reduction of molecular oxygen"/>
    <property type="evidence" value="ECO:0007669"/>
    <property type="project" value="InterPro"/>
</dbReference>
<dbReference type="GO" id="GO:0004497">
    <property type="term" value="F:monooxygenase activity"/>
    <property type="evidence" value="ECO:0007669"/>
    <property type="project" value="UniProtKB-KW"/>
</dbReference>
<evidence type="ECO:0000256" key="4">
    <source>
        <dbReference type="ARBA" id="ARBA00023002"/>
    </source>
</evidence>
<dbReference type="Proteomes" id="UP000031186">
    <property type="component" value="Unassembled WGS sequence"/>
</dbReference>
<dbReference type="PRINTS" id="PR00359">
    <property type="entry name" value="BP450"/>
</dbReference>
<dbReference type="PANTHER" id="PTHR46696">
    <property type="entry name" value="P450, PUTATIVE (EUROFUNG)-RELATED"/>
    <property type="match status" value="1"/>
</dbReference>
<evidence type="ECO:0000313" key="8">
    <source>
        <dbReference type="EMBL" id="KID59507.1"/>
    </source>
</evidence>
<dbReference type="OrthoDB" id="3945418at2759"/>
<dbReference type="InterPro" id="IPR017972">
    <property type="entry name" value="Cyt_P450_CS"/>
</dbReference>
<dbReference type="GO" id="GO:0005506">
    <property type="term" value="F:iron ion binding"/>
    <property type="evidence" value="ECO:0007669"/>
    <property type="project" value="InterPro"/>
</dbReference>
<evidence type="ECO:0000313" key="9">
    <source>
        <dbReference type="Proteomes" id="UP000031186"/>
    </source>
</evidence>
<comment type="similarity">
    <text evidence="1 7">Belongs to the cytochrome P450 family.</text>
</comment>
<keyword evidence="9" id="KW-1185">Reference proteome</keyword>
<gene>
    <name evidence="8" type="ORF">MAN_10677</name>
</gene>
<dbReference type="PANTHER" id="PTHR46696:SF6">
    <property type="entry name" value="P450, PUTATIVE (EUROFUNG)-RELATED"/>
    <property type="match status" value="1"/>
</dbReference>
<dbReference type="PROSITE" id="PS00086">
    <property type="entry name" value="CYTOCHROME_P450"/>
    <property type="match status" value="1"/>
</dbReference>
<dbReference type="FunFam" id="1.10.630.10:FF:000018">
    <property type="entry name" value="Cytochrome P450 monooxygenase"/>
    <property type="match status" value="1"/>
</dbReference>
<comment type="caution">
    <text evidence="8">The sequence shown here is derived from an EMBL/GenBank/DDBJ whole genome shotgun (WGS) entry which is preliminary data.</text>
</comment>
<proteinExistence type="inferred from homology"/>
<dbReference type="InterPro" id="IPR002397">
    <property type="entry name" value="Cyt_P450_B"/>
</dbReference>
<feature type="non-terminal residue" evidence="8">
    <location>
        <position position="1"/>
    </location>
</feature>
<dbReference type="SUPFAM" id="SSF48264">
    <property type="entry name" value="Cytochrome P450"/>
    <property type="match status" value="1"/>
</dbReference>
<dbReference type="GO" id="GO:0020037">
    <property type="term" value="F:heme binding"/>
    <property type="evidence" value="ECO:0007669"/>
    <property type="project" value="InterPro"/>
</dbReference>
<name>A0A0B4EUV3_METAF</name>
<protein>
    <submittedName>
        <fullName evidence="8">Cytochrome P450</fullName>
    </submittedName>
</protein>
<keyword evidence="6 7" id="KW-0503">Monooxygenase</keyword>
<dbReference type="HOGENOM" id="CLU_033716_1_1_1"/>
<reference evidence="8 9" key="1">
    <citation type="journal article" date="2014" name="Proc. Natl. Acad. Sci. U.S.A.">
        <title>Trajectory and genomic determinants of fungal-pathogen speciation and host adaptation.</title>
        <authorList>
            <person name="Hu X."/>
            <person name="Xiao G."/>
            <person name="Zheng P."/>
            <person name="Shang Y."/>
            <person name="Su Y."/>
            <person name="Zhang X."/>
            <person name="Liu X."/>
            <person name="Zhan S."/>
            <person name="St Leger R.J."/>
            <person name="Wang C."/>
        </authorList>
    </citation>
    <scope>NUCLEOTIDE SEQUENCE [LARGE SCALE GENOMIC DNA]</scope>
    <source>
        <strain evidence="8 9">ARSEF 549</strain>
    </source>
</reference>
<evidence type="ECO:0000256" key="6">
    <source>
        <dbReference type="ARBA" id="ARBA00023033"/>
    </source>
</evidence>
<dbReference type="CDD" id="cd11030">
    <property type="entry name" value="CYP105-like"/>
    <property type="match status" value="1"/>
</dbReference>